<comment type="caution">
    <text evidence="1">The sequence shown here is derived from an EMBL/GenBank/DDBJ whole genome shotgun (WGS) entry which is preliminary data.</text>
</comment>
<evidence type="ECO:0000313" key="2">
    <source>
        <dbReference type="Proteomes" id="UP000547510"/>
    </source>
</evidence>
<protein>
    <recommendedName>
        <fullName evidence="3">Sel1 repeat family protein</fullName>
    </recommendedName>
</protein>
<dbReference type="RefSeq" id="WP_184691114.1">
    <property type="nucleotide sequence ID" value="NZ_JACHJN010000004.1"/>
</dbReference>
<accession>A0A841CG69</accession>
<sequence length="135" mass="14613">MTDRTALRAAAQGGDADAMVELALLLEEDLTGEDDEDELQDEVGGWLSRAAATGHVRGIAEFGSFLWHVWKDEDAALPWLRQAADAGQADAMAVLGDVYDFLGDVEQARRWYGQAAERGDEHAADNLAALDRLIG</sequence>
<dbReference type="Proteomes" id="UP000547510">
    <property type="component" value="Unassembled WGS sequence"/>
</dbReference>
<dbReference type="InterPro" id="IPR050767">
    <property type="entry name" value="Sel1_AlgK"/>
</dbReference>
<dbReference type="SUPFAM" id="SSF81901">
    <property type="entry name" value="HCP-like"/>
    <property type="match status" value="1"/>
</dbReference>
<dbReference type="InterPro" id="IPR011990">
    <property type="entry name" value="TPR-like_helical_dom_sf"/>
</dbReference>
<gene>
    <name evidence="1" type="ORF">FHS29_002895</name>
</gene>
<evidence type="ECO:0000313" key="1">
    <source>
        <dbReference type="EMBL" id="MBB5956309.1"/>
    </source>
</evidence>
<dbReference type="PANTHER" id="PTHR11102:SF160">
    <property type="entry name" value="ERAD-ASSOCIATED E3 UBIQUITIN-PROTEIN LIGASE COMPONENT HRD3"/>
    <property type="match status" value="1"/>
</dbReference>
<name>A0A841CG69_9PSEU</name>
<proteinExistence type="predicted"/>
<dbReference type="EMBL" id="JACHJN010000004">
    <property type="protein sequence ID" value="MBB5956309.1"/>
    <property type="molecule type" value="Genomic_DNA"/>
</dbReference>
<evidence type="ECO:0008006" key="3">
    <source>
        <dbReference type="Google" id="ProtNLM"/>
    </source>
</evidence>
<dbReference type="Gene3D" id="1.25.40.10">
    <property type="entry name" value="Tetratricopeptide repeat domain"/>
    <property type="match status" value="1"/>
</dbReference>
<dbReference type="PANTHER" id="PTHR11102">
    <property type="entry name" value="SEL-1-LIKE PROTEIN"/>
    <property type="match status" value="1"/>
</dbReference>
<organism evidence="1 2">
    <name type="scientific">Saccharothrix tamanrassetensis</name>
    <dbReference type="NCBI Taxonomy" id="1051531"/>
    <lineage>
        <taxon>Bacteria</taxon>
        <taxon>Bacillati</taxon>
        <taxon>Actinomycetota</taxon>
        <taxon>Actinomycetes</taxon>
        <taxon>Pseudonocardiales</taxon>
        <taxon>Pseudonocardiaceae</taxon>
        <taxon>Saccharothrix</taxon>
    </lineage>
</organism>
<keyword evidence="2" id="KW-1185">Reference proteome</keyword>
<reference evidence="1 2" key="1">
    <citation type="submission" date="2020-08" db="EMBL/GenBank/DDBJ databases">
        <title>Genomic Encyclopedia of Type Strains, Phase III (KMG-III): the genomes of soil and plant-associated and newly described type strains.</title>
        <authorList>
            <person name="Whitman W."/>
        </authorList>
    </citation>
    <scope>NUCLEOTIDE SEQUENCE [LARGE SCALE GENOMIC DNA]</scope>
    <source>
        <strain evidence="1 2">CECT 8640</strain>
    </source>
</reference>
<dbReference type="AlphaFoldDB" id="A0A841CG69"/>